<dbReference type="OrthoDB" id="41382at2157"/>
<comment type="caution">
    <text evidence="1">The sequence shown here is derived from an EMBL/GenBank/DDBJ whole genome shotgun (WGS) entry which is preliminary data.</text>
</comment>
<sequence length="85" mass="9844">MKTERRTAIYVDTGNLKGICIFRGKFLEGLFLDLKDVESKFLSSSIKEEVMESNFGFKEKYTGELETICNRIVSRISERLNTIKQ</sequence>
<dbReference type="EMBL" id="WGGD01000005">
    <property type="protein sequence ID" value="MUN28333.1"/>
    <property type="molecule type" value="Genomic_DNA"/>
</dbReference>
<accession>A0A6A9QR98</accession>
<protein>
    <submittedName>
        <fullName evidence="1">Uncharacterized protein</fullName>
    </submittedName>
</protein>
<gene>
    <name evidence="1" type="ORF">GC250_02370</name>
</gene>
<evidence type="ECO:0000313" key="1">
    <source>
        <dbReference type="EMBL" id="MUN28333.1"/>
    </source>
</evidence>
<dbReference type="AlphaFoldDB" id="A0A6A9QR98"/>
<name>A0A6A9QR98_SULME</name>
<reference evidence="1 2" key="1">
    <citation type="submission" date="2019-10" db="EMBL/GenBank/DDBJ databases">
        <title>Sequencing and Assembly of Multiple Reported Metal-Biooxidizing Members of the Extremely Thermoacidophilic Archaeal Family Sulfolobaceae.</title>
        <authorList>
            <person name="Counts J.A."/>
            <person name="Kelly R.M."/>
        </authorList>
    </citation>
    <scope>NUCLEOTIDE SEQUENCE [LARGE SCALE GENOMIC DNA]</scope>
    <source>
        <strain evidence="1 2">DSM 6482</strain>
    </source>
</reference>
<dbReference type="RefSeq" id="WP_054838123.1">
    <property type="nucleotide sequence ID" value="NZ_BBBY01000005.1"/>
</dbReference>
<dbReference type="Proteomes" id="UP000470772">
    <property type="component" value="Unassembled WGS sequence"/>
</dbReference>
<evidence type="ECO:0000313" key="2">
    <source>
        <dbReference type="Proteomes" id="UP000470772"/>
    </source>
</evidence>
<proteinExistence type="predicted"/>
<organism evidence="1 2">
    <name type="scientific">Sulfuracidifex metallicus DSM 6482 = JCM 9184</name>
    <dbReference type="NCBI Taxonomy" id="523847"/>
    <lineage>
        <taxon>Archaea</taxon>
        <taxon>Thermoproteota</taxon>
        <taxon>Thermoprotei</taxon>
        <taxon>Sulfolobales</taxon>
        <taxon>Sulfolobaceae</taxon>
        <taxon>Sulfuracidifex</taxon>
    </lineage>
</organism>
<keyword evidence="2" id="KW-1185">Reference proteome</keyword>